<gene>
    <name evidence="7" type="ORF">SAMN05421546_2123</name>
</gene>
<dbReference type="Proteomes" id="UP000241788">
    <property type="component" value="Unassembled WGS sequence"/>
</dbReference>
<dbReference type="STRING" id="1604334.SAMN05421546_2123"/>
<dbReference type="GO" id="GO:0005886">
    <property type="term" value="C:plasma membrane"/>
    <property type="evidence" value="ECO:0007669"/>
    <property type="project" value="UniProtKB-SubCell"/>
</dbReference>
<comment type="subcellular location">
    <subcellularLocation>
        <location evidence="1">Cell inner membrane</location>
    </subcellularLocation>
</comment>
<evidence type="ECO:0000313" key="7">
    <source>
        <dbReference type="EMBL" id="SIQ96845.1"/>
    </source>
</evidence>
<reference evidence="8" key="1">
    <citation type="submission" date="2017-01" db="EMBL/GenBank/DDBJ databases">
        <authorList>
            <person name="Varghese N."/>
            <person name="Submissions S."/>
        </authorList>
    </citation>
    <scope>NUCLEOTIDE SEQUENCE [LARGE SCALE GENOMIC DNA]</scope>
    <source>
        <strain evidence="8">UM1</strain>
    </source>
</reference>
<organism evidence="7 8">
    <name type="scientific">Solilutibacter tolerans</name>
    <dbReference type="NCBI Taxonomy" id="1604334"/>
    <lineage>
        <taxon>Bacteria</taxon>
        <taxon>Pseudomonadati</taxon>
        <taxon>Pseudomonadota</taxon>
        <taxon>Gammaproteobacteria</taxon>
        <taxon>Lysobacterales</taxon>
        <taxon>Lysobacteraceae</taxon>
        <taxon>Solilutibacter</taxon>
    </lineage>
</organism>
<evidence type="ECO:0000313" key="8">
    <source>
        <dbReference type="Proteomes" id="UP000241788"/>
    </source>
</evidence>
<dbReference type="AlphaFoldDB" id="A0A1N6X3H8"/>
<evidence type="ECO:0000256" key="5">
    <source>
        <dbReference type="ARBA" id="ARBA00023136"/>
    </source>
</evidence>
<evidence type="ECO:0000256" key="4">
    <source>
        <dbReference type="ARBA" id="ARBA00022679"/>
    </source>
</evidence>
<keyword evidence="2" id="KW-1003">Cell membrane</keyword>
<sequence>MIEIMIRLVVFFTAPVRRVSSRLPRFEQLMRIRWTDAEFKGVIDACALAGHPLGFIYHWHIINAALIHGMRRMSREAIIKMALNHEKLSGWDVVANTAPNQGLVIATPHYGHFVLSIITLGQHLEGKRDLYVFYEDPLSHGSNSVFDQLHHVIFGENSSKKIVHNNRKGIVAAIKGLQAGGILLIMPDVYSSIVDTYAFPFFGRYRHAMLGTGTLAYRARASIVPMVSVPSATGLGFTTTFAQPIPTNVEPEPSRADLVVPFEATTRLFESYQAIMSAGSPVYWQYTPSHFASREEPTLPLDSVIGLLEMLPLDVRAIFGNTQVLDLDSEQSQRV</sequence>
<keyword evidence="8" id="KW-1185">Reference proteome</keyword>
<dbReference type="GO" id="GO:0009247">
    <property type="term" value="P:glycolipid biosynthetic process"/>
    <property type="evidence" value="ECO:0007669"/>
    <property type="project" value="UniProtKB-ARBA"/>
</dbReference>
<keyword evidence="6 7" id="KW-0012">Acyltransferase</keyword>
<dbReference type="Pfam" id="PF03279">
    <property type="entry name" value="Lip_A_acyltrans"/>
    <property type="match status" value="1"/>
</dbReference>
<evidence type="ECO:0000256" key="6">
    <source>
        <dbReference type="ARBA" id="ARBA00023315"/>
    </source>
</evidence>
<dbReference type="InterPro" id="IPR004960">
    <property type="entry name" value="LipA_acyltrans"/>
</dbReference>
<dbReference type="EMBL" id="FTLW01000005">
    <property type="protein sequence ID" value="SIQ96845.1"/>
    <property type="molecule type" value="Genomic_DNA"/>
</dbReference>
<dbReference type="OrthoDB" id="6043210at2"/>
<name>A0A1N6X3H8_9GAMM</name>
<proteinExistence type="predicted"/>
<accession>A0A1N6X3H8</accession>
<evidence type="ECO:0000256" key="3">
    <source>
        <dbReference type="ARBA" id="ARBA00022519"/>
    </source>
</evidence>
<keyword evidence="4 7" id="KW-0808">Transferase</keyword>
<protein>
    <submittedName>
        <fullName evidence="7">Lipid A biosynthesis acyltransferase</fullName>
    </submittedName>
</protein>
<keyword evidence="3" id="KW-0997">Cell inner membrane</keyword>
<evidence type="ECO:0000256" key="2">
    <source>
        <dbReference type="ARBA" id="ARBA00022475"/>
    </source>
</evidence>
<keyword evidence="5" id="KW-0472">Membrane</keyword>
<dbReference type="GO" id="GO:0016746">
    <property type="term" value="F:acyltransferase activity"/>
    <property type="evidence" value="ECO:0007669"/>
    <property type="project" value="UniProtKB-KW"/>
</dbReference>
<evidence type="ECO:0000256" key="1">
    <source>
        <dbReference type="ARBA" id="ARBA00004533"/>
    </source>
</evidence>